<organism evidence="1 2">
    <name type="scientific">Coemansia aciculifera</name>
    <dbReference type="NCBI Taxonomy" id="417176"/>
    <lineage>
        <taxon>Eukaryota</taxon>
        <taxon>Fungi</taxon>
        <taxon>Fungi incertae sedis</taxon>
        <taxon>Zoopagomycota</taxon>
        <taxon>Kickxellomycotina</taxon>
        <taxon>Kickxellomycetes</taxon>
        <taxon>Kickxellales</taxon>
        <taxon>Kickxellaceae</taxon>
        <taxon>Coemansia</taxon>
    </lineage>
</organism>
<protein>
    <submittedName>
        <fullName evidence="1">Threonine synthase</fullName>
        <ecNumber evidence="1">4.2.3.1</ecNumber>
    </submittedName>
</protein>
<gene>
    <name evidence="1" type="primary">THR4_1</name>
    <name evidence="1" type="ORF">IWW38_003191</name>
</gene>
<dbReference type="EMBL" id="JANBVB010000716">
    <property type="protein sequence ID" value="KAJ2892520.1"/>
    <property type="molecule type" value="Genomic_DNA"/>
</dbReference>
<proteinExistence type="predicted"/>
<keyword evidence="2" id="KW-1185">Reference proteome</keyword>
<feature type="non-terminal residue" evidence="1">
    <location>
        <position position="1"/>
    </location>
</feature>
<keyword evidence="1" id="KW-0456">Lyase</keyword>
<dbReference type="Proteomes" id="UP001139981">
    <property type="component" value="Unassembled WGS sequence"/>
</dbReference>
<name>A0ACC1M1Z2_9FUNG</name>
<evidence type="ECO:0000313" key="1">
    <source>
        <dbReference type="EMBL" id="KAJ2892520.1"/>
    </source>
</evidence>
<evidence type="ECO:0000313" key="2">
    <source>
        <dbReference type="Proteomes" id="UP001139981"/>
    </source>
</evidence>
<accession>A0ACC1M1Z2</accession>
<dbReference type="EC" id="4.2.3.1" evidence="1"/>
<sequence length="199" mass="21466">SGKYEKNSAEGVLATPSPAMDILVSSNFERFLWYLARDHEASGNENQAGAVISGWMDQLKTAGSFAVSEAALDAARQAFWSGRCSDKDTYSTIAKYYARDPSYLLDPHTAVGVYVAATLRSDIEKLGGADSHTICLSTAHPAKFSEAVLKAVNENGRHLDFGSILPPPFIGLLEKPRRCLTCDNSADAVAQLIVDHISN</sequence>
<reference evidence="1" key="1">
    <citation type="submission" date="2022-07" db="EMBL/GenBank/DDBJ databases">
        <title>Phylogenomic reconstructions and comparative analyses of Kickxellomycotina fungi.</title>
        <authorList>
            <person name="Reynolds N.K."/>
            <person name="Stajich J.E."/>
            <person name="Barry K."/>
            <person name="Grigoriev I.V."/>
            <person name="Crous P."/>
            <person name="Smith M.E."/>
        </authorList>
    </citation>
    <scope>NUCLEOTIDE SEQUENCE</scope>
    <source>
        <strain evidence="1">CBS 190363</strain>
    </source>
</reference>
<comment type="caution">
    <text evidence="1">The sequence shown here is derived from an EMBL/GenBank/DDBJ whole genome shotgun (WGS) entry which is preliminary data.</text>
</comment>